<reference evidence="1 2" key="1">
    <citation type="submission" date="2013-07" db="EMBL/GenBank/DDBJ databases">
        <authorList>
            <person name="Stoco P.H."/>
            <person name="Wagner G."/>
            <person name="Gerber A."/>
            <person name="Zaha A."/>
            <person name="Thompson C."/>
            <person name="Bartholomeu D.C."/>
            <person name="Luckemeyer D.D."/>
            <person name="Bahia D."/>
            <person name="Loreto E."/>
            <person name="Prestes E.B."/>
            <person name="Lima F.M."/>
            <person name="Rodrigues-Luiz G."/>
            <person name="Vallejo G.A."/>
            <person name="Filho J.F."/>
            <person name="Monteiro K.M."/>
            <person name="Tyler K.M."/>
            <person name="de Almeida L.G."/>
            <person name="Ortiz M.F."/>
            <person name="Siervo M.A."/>
            <person name="de Moraes M.H."/>
            <person name="Cunha O.L."/>
            <person name="Mendonca-Neto R."/>
            <person name="Silva R."/>
            <person name="Teixeira S.M."/>
            <person name="Murta S.M."/>
            <person name="Sincero T.C."/>
            <person name="Mendes T.A."/>
            <person name="Urmenyi T.P."/>
            <person name="Silva V.G."/>
            <person name="da Rocha W.D."/>
            <person name="Andersson B."/>
            <person name="Romanha A.J."/>
            <person name="Steindel M."/>
            <person name="de Vasconcelos A.T."/>
            <person name="Grisard E.C."/>
        </authorList>
    </citation>
    <scope>NUCLEOTIDE SEQUENCE [LARGE SCALE GENOMIC DNA]</scope>
    <source>
        <strain evidence="1 2">SC58</strain>
    </source>
</reference>
<dbReference type="AlphaFoldDB" id="A0A061ISH4"/>
<dbReference type="EMBL" id="AUPL01006979">
    <property type="protein sequence ID" value="ESL05374.1"/>
    <property type="molecule type" value="Genomic_DNA"/>
</dbReference>
<evidence type="ECO:0000313" key="1">
    <source>
        <dbReference type="EMBL" id="ESL05374.1"/>
    </source>
</evidence>
<dbReference type="VEuPathDB" id="TriTrypDB:TRSC58_06979"/>
<dbReference type="OrthoDB" id="273253at2759"/>
<proteinExistence type="predicted"/>
<protein>
    <submittedName>
        <fullName evidence="1">Uncharacterized protein</fullName>
    </submittedName>
</protein>
<name>A0A061ISH4_TRYRA</name>
<organism evidence="1 2">
    <name type="scientific">Trypanosoma rangeli SC58</name>
    <dbReference type="NCBI Taxonomy" id="429131"/>
    <lineage>
        <taxon>Eukaryota</taxon>
        <taxon>Discoba</taxon>
        <taxon>Euglenozoa</taxon>
        <taxon>Kinetoplastea</taxon>
        <taxon>Metakinetoplastina</taxon>
        <taxon>Trypanosomatida</taxon>
        <taxon>Trypanosomatidae</taxon>
        <taxon>Trypanosoma</taxon>
        <taxon>Herpetosoma</taxon>
    </lineage>
</organism>
<dbReference type="Proteomes" id="UP000031737">
    <property type="component" value="Unassembled WGS sequence"/>
</dbReference>
<sequence>MGVIKAEVHTRILRDLSNEGLTAVVQEAVLSSVGALLPVTPCFTSLPSRVNEVAHALLSLTQLMSQGDTYFEAAFQRCRTALKRLAAESLEDVDGFLWREEVPAALSYIRCLARFRALWVSLFGAACSRSPQKFAPPHMFAVRWSEVLCDATLGWFSEIQEEAKRTFVSIEEGNTPSFAYFLFVLQHALSIRTVLLKCVAEMMLNSAVRFDVMVVVQNMYVASEALNEVAELQSIWRQERLLPDTLREKCLSYQFSSDNMCHSLWVHSGLDPLLSLTEKRTRIFVLCPFFWVLQHLVWDLYGRLTLLFQSCFIAMPFDTFLHQPLKDVGGAGTASSDELQPVVGHKLSHANCSFERRQESRVDLAGNSAATDVVSFLRRRVTTSVSSASLDPTSTGLKLRSSCVSPSRGDSVACLVENESLEPYHKEFSLPFDLSFACTEGNESGFLDAIGSHILAEALWNIICERPRATFFVVTDCTQRPGARAWQRNRCTVTTRVDDAAGRQGMDHWVLNFVCPSTRLSENSTKRTQQESMLLWAVVFQVVGSPQRRTRFTNDGSVFYVVRSDGEMDGGRMYFVLLLQHGVGTTHPHGSTRDKSAREMSGEESRWAFRSLEEVCAAWSMPQLCNLAVRLAVGLA</sequence>
<keyword evidence="2" id="KW-1185">Reference proteome</keyword>
<gene>
    <name evidence="1" type="ORF">TRSC58_06979</name>
</gene>
<evidence type="ECO:0000313" key="2">
    <source>
        <dbReference type="Proteomes" id="UP000031737"/>
    </source>
</evidence>
<accession>A0A061ISH4</accession>
<comment type="caution">
    <text evidence="1">The sequence shown here is derived from an EMBL/GenBank/DDBJ whole genome shotgun (WGS) entry which is preliminary data.</text>
</comment>